<keyword evidence="1" id="KW-0812">Transmembrane</keyword>
<feature type="transmembrane region" description="Helical" evidence="1">
    <location>
        <begin position="224"/>
        <end position="247"/>
    </location>
</feature>
<dbReference type="PANTHER" id="PTHR31627">
    <property type="entry name" value="SERPENTINE RECEPTOR CLASS GAMMA-RELATED"/>
    <property type="match status" value="1"/>
</dbReference>
<evidence type="ECO:0000256" key="1">
    <source>
        <dbReference type="SAM" id="Phobius"/>
    </source>
</evidence>
<dbReference type="WBParaSite" id="Pan_g19694.t1">
    <property type="protein sequence ID" value="Pan_g19694.t1"/>
    <property type="gene ID" value="Pan_g19694"/>
</dbReference>
<dbReference type="AlphaFoldDB" id="A0A7E4VDW8"/>
<evidence type="ECO:0000313" key="2">
    <source>
        <dbReference type="Proteomes" id="UP000492821"/>
    </source>
</evidence>
<feature type="transmembrane region" description="Helical" evidence="1">
    <location>
        <begin position="259"/>
        <end position="284"/>
    </location>
</feature>
<dbReference type="InterPro" id="IPR051119">
    <property type="entry name" value="Nematode_SR-like"/>
</dbReference>
<dbReference type="Pfam" id="PF10323">
    <property type="entry name" value="7TM_GPCR_Srv"/>
    <property type="match status" value="1"/>
</dbReference>
<dbReference type="InterPro" id="IPR019426">
    <property type="entry name" value="7TM_GPCR_serpentine_rcpt_Srv"/>
</dbReference>
<name>A0A7E4VDW8_PANRE</name>
<organism evidence="2 3">
    <name type="scientific">Panagrellus redivivus</name>
    <name type="common">Microworm</name>
    <dbReference type="NCBI Taxonomy" id="6233"/>
    <lineage>
        <taxon>Eukaryota</taxon>
        <taxon>Metazoa</taxon>
        <taxon>Ecdysozoa</taxon>
        <taxon>Nematoda</taxon>
        <taxon>Chromadorea</taxon>
        <taxon>Rhabditida</taxon>
        <taxon>Tylenchina</taxon>
        <taxon>Panagrolaimomorpha</taxon>
        <taxon>Panagrolaimoidea</taxon>
        <taxon>Panagrolaimidae</taxon>
        <taxon>Panagrellus</taxon>
    </lineage>
</organism>
<keyword evidence="1" id="KW-0472">Membrane</keyword>
<proteinExistence type="predicted"/>
<sequence>MVEPGFEKGVMRVIICTIVTAPFWFFQVSVITFLIHSRRKKYESYTTTFFLLFIMLSITDTISQINNFMGQRIIEFPYIRQFVISSSTYSSIIYLCTAYLLYTQCFFHFSIAINRIWSVYSMLTPVSKRLNNIGKTAIFIIPLLPLPFLLPRFFFTAIYFVNNDDTLSLKYTDTGIQKYQSTVATCIIFFTAMPTFVIELITVRKYQKLLKTHTVNVKKCTQEYRLLWQALFSLIIQVLVCIFQIMIYVSTLVGNTTLFAMIMSLYSYNADLLNLTGSVSLIVVSSHVRKDYIRFWLNVFGKCQTETHSTSGKSLTTRVSVIKVSK</sequence>
<reference evidence="2" key="1">
    <citation type="journal article" date="2013" name="Genetics">
        <title>The draft genome and transcriptome of Panagrellus redivivus are shaped by the harsh demands of a free-living lifestyle.</title>
        <authorList>
            <person name="Srinivasan J."/>
            <person name="Dillman A.R."/>
            <person name="Macchietto M.G."/>
            <person name="Heikkinen L."/>
            <person name="Lakso M."/>
            <person name="Fracchia K.M."/>
            <person name="Antoshechkin I."/>
            <person name="Mortazavi A."/>
            <person name="Wong G."/>
            <person name="Sternberg P.W."/>
        </authorList>
    </citation>
    <scope>NUCLEOTIDE SEQUENCE [LARGE SCALE GENOMIC DNA]</scope>
    <source>
        <strain evidence="2">MT8872</strain>
    </source>
</reference>
<dbReference type="Proteomes" id="UP000492821">
    <property type="component" value="Unassembled WGS sequence"/>
</dbReference>
<dbReference type="PANTHER" id="PTHR31627:SF42">
    <property type="entry name" value="G_PROTEIN_RECEP_F1_2 DOMAIN-CONTAINING PROTEIN-RELATED"/>
    <property type="match status" value="1"/>
</dbReference>
<accession>A0A7E4VDW8</accession>
<feature type="transmembrane region" description="Helical" evidence="1">
    <location>
        <begin position="138"/>
        <end position="161"/>
    </location>
</feature>
<keyword evidence="1" id="KW-1133">Transmembrane helix</keyword>
<feature type="transmembrane region" description="Helical" evidence="1">
    <location>
        <begin position="181"/>
        <end position="203"/>
    </location>
</feature>
<protein>
    <submittedName>
        <fullName evidence="3">Serpentine receptor class gamma</fullName>
    </submittedName>
</protein>
<reference evidence="3" key="2">
    <citation type="submission" date="2020-10" db="UniProtKB">
        <authorList>
            <consortium name="WormBaseParasite"/>
        </authorList>
    </citation>
    <scope>IDENTIFICATION</scope>
</reference>
<feature type="transmembrane region" description="Helical" evidence="1">
    <location>
        <begin position="92"/>
        <end position="117"/>
    </location>
</feature>
<feature type="transmembrane region" description="Helical" evidence="1">
    <location>
        <begin position="42"/>
        <end position="59"/>
    </location>
</feature>
<feature type="transmembrane region" description="Helical" evidence="1">
    <location>
        <begin position="12"/>
        <end position="35"/>
    </location>
</feature>
<keyword evidence="2" id="KW-1185">Reference proteome</keyword>
<evidence type="ECO:0000313" key="3">
    <source>
        <dbReference type="WBParaSite" id="Pan_g19694.t1"/>
    </source>
</evidence>